<protein>
    <submittedName>
        <fullName evidence="1">Uncharacterized protein</fullName>
    </submittedName>
</protein>
<organism evidence="1">
    <name type="scientific">Pectinophora gossypiella</name>
    <name type="common">Cotton pink bollworm</name>
    <name type="synonym">Depressaria gossypiella</name>
    <dbReference type="NCBI Taxonomy" id="13191"/>
    <lineage>
        <taxon>Eukaryota</taxon>
        <taxon>Metazoa</taxon>
        <taxon>Ecdysozoa</taxon>
        <taxon>Arthropoda</taxon>
        <taxon>Hexapoda</taxon>
        <taxon>Insecta</taxon>
        <taxon>Pterygota</taxon>
        <taxon>Neoptera</taxon>
        <taxon>Endopterygota</taxon>
        <taxon>Lepidoptera</taxon>
        <taxon>Glossata</taxon>
        <taxon>Ditrysia</taxon>
        <taxon>Gelechioidea</taxon>
        <taxon>Gelechiidae</taxon>
        <taxon>Apatetrinae</taxon>
        <taxon>Pectinophora</taxon>
    </lineage>
</organism>
<evidence type="ECO:0000313" key="1">
    <source>
        <dbReference type="EMBL" id="JAT83674.1"/>
    </source>
</evidence>
<dbReference type="EMBL" id="GDQN01007380">
    <property type="protein sequence ID" value="JAT83674.1"/>
    <property type="molecule type" value="Transcribed_RNA"/>
</dbReference>
<accession>A0A1E1W9M0</accession>
<dbReference type="AlphaFoldDB" id="A0A1E1W9M0"/>
<feature type="non-terminal residue" evidence="1">
    <location>
        <position position="105"/>
    </location>
</feature>
<name>A0A1E1W9M0_PECGO</name>
<proteinExistence type="predicted"/>
<reference evidence="1" key="1">
    <citation type="submission" date="2015-09" db="EMBL/GenBank/DDBJ databases">
        <title>De novo assembly of Pectinophora gossypiella (Pink Bollworm) gut transcriptome.</title>
        <authorList>
            <person name="Tassone E.E."/>
        </authorList>
    </citation>
    <scope>NUCLEOTIDE SEQUENCE</scope>
</reference>
<sequence length="105" mass="10566">PLAPAPPALPPPPAHSSADDDALLLGLASAAALSGIEVADAVAGGVDDVDATAPVVKGWGWDRLDAPPVLAHEPRLLLPRLSLRVDAGCGCGMSRARARRPLAAL</sequence>
<feature type="non-terminal residue" evidence="1">
    <location>
        <position position="1"/>
    </location>
</feature>
<gene>
    <name evidence="1" type="ORF">g.17381</name>
</gene>